<evidence type="ECO:0000313" key="7">
    <source>
        <dbReference type="EMBL" id="GAA0656810.1"/>
    </source>
</evidence>
<evidence type="ECO:0000256" key="3">
    <source>
        <dbReference type="ARBA" id="ARBA00022989"/>
    </source>
</evidence>
<protein>
    <submittedName>
        <fullName evidence="7">HTTM domain-containing protein</fullName>
    </submittedName>
</protein>
<dbReference type="GO" id="GO:0012505">
    <property type="term" value="C:endomembrane system"/>
    <property type="evidence" value="ECO:0007669"/>
    <property type="project" value="UniProtKB-SubCell"/>
</dbReference>
<keyword evidence="3 5" id="KW-1133">Transmembrane helix</keyword>
<name>A0AAV3T3L1_9EURY</name>
<accession>A0AAV3T3L1</accession>
<keyword evidence="2 5" id="KW-0812">Transmembrane</keyword>
<keyword evidence="4 5" id="KW-0472">Membrane</keyword>
<sequence>MHNAYGCLARTASVSAAGRLRRLVASRAAIDARALAAFRIGLGSVVLLDLLLRLRNVRAFYTDYGVLPRETLYAEFPGFASVSIHALSGGLALQLLLFALAAALSVCLLVGYHSRLAALLSLVLLVSLQARNPVVLNAGDSLLRRLLLWSVLLPLGRAWSVDAARERGRDRALGPVASVATAGLLVQVVAVYAVNAALKLRGDAWLSGTAVRYVFSLDQFLRPLGELLAGYPALLTAADYAWVALLLASPLLLLTTGRVRGALAALLSVGHLGMLATMTLGVFPLVTVVALLVFQPAAVWNRLPDPQPRFDRLARRLPDLPRPSTPWALVRRGTRVLSVLLLAFVLVWNAAAVGVVQTPESAPVQPSERSWDMFAPEPLGTDGWYVAPATTTTGETVDAWNGGTVSYAKPPDVSETYPSARWRKYLATVALFDGRSLADEFAAYLCRDWNATHDSTLAQVSVVFVAQPTRLDGPEPIENRTLANHSCGR</sequence>
<evidence type="ECO:0000256" key="1">
    <source>
        <dbReference type="ARBA" id="ARBA00004127"/>
    </source>
</evidence>
<reference evidence="7 8" key="1">
    <citation type="journal article" date="2019" name="Int. J. Syst. Evol. Microbiol.">
        <title>The Global Catalogue of Microorganisms (GCM) 10K type strain sequencing project: providing services to taxonomists for standard genome sequencing and annotation.</title>
        <authorList>
            <consortium name="The Broad Institute Genomics Platform"/>
            <consortium name="The Broad Institute Genome Sequencing Center for Infectious Disease"/>
            <person name="Wu L."/>
            <person name="Ma J."/>
        </authorList>
    </citation>
    <scope>NUCLEOTIDE SEQUENCE [LARGE SCALE GENOMIC DNA]</scope>
    <source>
        <strain evidence="7 8">JCM 16327</strain>
    </source>
</reference>
<feature type="transmembrane region" description="Helical" evidence="5">
    <location>
        <begin position="172"/>
        <end position="194"/>
    </location>
</feature>
<organism evidence="7 8">
    <name type="scientific">Salarchaeum japonicum</name>
    <dbReference type="NCBI Taxonomy" id="555573"/>
    <lineage>
        <taxon>Archaea</taxon>
        <taxon>Methanobacteriati</taxon>
        <taxon>Methanobacteriota</taxon>
        <taxon>Stenosarchaea group</taxon>
        <taxon>Halobacteria</taxon>
        <taxon>Halobacteriales</taxon>
        <taxon>Halobacteriaceae</taxon>
    </lineage>
</organism>
<feature type="transmembrane region" description="Helical" evidence="5">
    <location>
        <begin position="336"/>
        <end position="356"/>
    </location>
</feature>
<feature type="domain" description="HTTM-like" evidence="6">
    <location>
        <begin position="27"/>
        <end position="299"/>
    </location>
</feature>
<feature type="transmembrane region" description="Helical" evidence="5">
    <location>
        <begin position="266"/>
        <end position="294"/>
    </location>
</feature>
<evidence type="ECO:0000256" key="2">
    <source>
        <dbReference type="ARBA" id="ARBA00022692"/>
    </source>
</evidence>
<evidence type="ECO:0000256" key="5">
    <source>
        <dbReference type="SAM" id="Phobius"/>
    </source>
</evidence>
<comment type="caution">
    <text evidence="7">The sequence shown here is derived from an EMBL/GenBank/DDBJ whole genome shotgun (WGS) entry which is preliminary data.</text>
</comment>
<evidence type="ECO:0000313" key="8">
    <source>
        <dbReference type="Proteomes" id="UP001500194"/>
    </source>
</evidence>
<feature type="transmembrane region" description="Helical" evidence="5">
    <location>
        <begin position="36"/>
        <end position="54"/>
    </location>
</feature>
<dbReference type="InterPro" id="IPR011020">
    <property type="entry name" value="HTTM-like"/>
</dbReference>
<dbReference type="SMART" id="SM00752">
    <property type="entry name" value="HTTM"/>
    <property type="match status" value="1"/>
</dbReference>
<evidence type="ECO:0000256" key="4">
    <source>
        <dbReference type="ARBA" id="ARBA00023136"/>
    </source>
</evidence>
<dbReference type="Proteomes" id="UP001500194">
    <property type="component" value="Unassembled WGS sequence"/>
</dbReference>
<dbReference type="InterPro" id="IPR052964">
    <property type="entry name" value="Sporulation_signal_mat"/>
</dbReference>
<dbReference type="AlphaFoldDB" id="A0AAV3T3L1"/>
<dbReference type="PANTHER" id="PTHR39535">
    <property type="entry name" value="SPORULATION-DELAYING PROTEIN SDPB"/>
    <property type="match status" value="1"/>
</dbReference>
<feature type="transmembrane region" description="Helical" evidence="5">
    <location>
        <begin position="91"/>
        <end position="110"/>
    </location>
</feature>
<keyword evidence="8" id="KW-1185">Reference proteome</keyword>
<comment type="subcellular location">
    <subcellularLocation>
        <location evidence="1">Endomembrane system</location>
        <topology evidence="1">Multi-pass membrane protein</topology>
    </subcellularLocation>
</comment>
<dbReference type="Pfam" id="PF05090">
    <property type="entry name" value="HTTM"/>
    <property type="match status" value="1"/>
</dbReference>
<dbReference type="PANTHER" id="PTHR39535:SF2">
    <property type="entry name" value="HTTM DOMAIN-CONTAINING PROTEIN"/>
    <property type="match status" value="1"/>
</dbReference>
<dbReference type="InterPro" id="IPR053934">
    <property type="entry name" value="HTTM_dom"/>
</dbReference>
<evidence type="ECO:0000259" key="6">
    <source>
        <dbReference type="SMART" id="SM00752"/>
    </source>
</evidence>
<dbReference type="EMBL" id="BAAADU010000002">
    <property type="protein sequence ID" value="GAA0656810.1"/>
    <property type="molecule type" value="Genomic_DNA"/>
</dbReference>
<proteinExistence type="predicted"/>
<gene>
    <name evidence="7" type="ORF">GCM10009019_21040</name>
</gene>